<feature type="non-terminal residue" evidence="1">
    <location>
        <position position="1"/>
    </location>
</feature>
<name>A0A091RJB5_9AVES</name>
<proteinExistence type="predicted"/>
<protein>
    <submittedName>
        <fullName evidence="1">Uncharacterized protein</fullName>
    </submittedName>
</protein>
<dbReference type="EMBL" id="KK819946">
    <property type="protein sequence ID" value="KFQ39671.1"/>
    <property type="molecule type" value="Genomic_DNA"/>
</dbReference>
<dbReference type="AlphaFoldDB" id="A0A091RJB5"/>
<feature type="non-terminal residue" evidence="1">
    <location>
        <position position="106"/>
    </location>
</feature>
<dbReference type="Proteomes" id="UP000053369">
    <property type="component" value="Unassembled WGS sequence"/>
</dbReference>
<organism evidence="1 2">
    <name type="scientific">Mesitornis unicolor</name>
    <name type="common">brown roatelo</name>
    <dbReference type="NCBI Taxonomy" id="54374"/>
    <lineage>
        <taxon>Eukaryota</taxon>
        <taxon>Metazoa</taxon>
        <taxon>Chordata</taxon>
        <taxon>Craniata</taxon>
        <taxon>Vertebrata</taxon>
        <taxon>Euteleostomi</taxon>
        <taxon>Archelosauria</taxon>
        <taxon>Archosauria</taxon>
        <taxon>Dinosauria</taxon>
        <taxon>Saurischia</taxon>
        <taxon>Theropoda</taxon>
        <taxon>Coelurosauria</taxon>
        <taxon>Aves</taxon>
        <taxon>Neognathae</taxon>
        <taxon>Neoaves</taxon>
        <taxon>Columbimorphae</taxon>
        <taxon>Mesitornithiformes</taxon>
        <taxon>Mesitornithidae</taxon>
        <taxon>Mesitornis</taxon>
    </lineage>
</organism>
<keyword evidence="2" id="KW-1185">Reference proteome</keyword>
<sequence>PDWKEESWAVETHGFVGKSAHGIAGSLAKCPCLHPVHVPLLMVPYFSSISELDLKLFLLDEKNLMPKKMVVMRKMSARASRTQPPAVAWLLVRDMPRKSASPESSW</sequence>
<evidence type="ECO:0000313" key="2">
    <source>
        <dbReference type="Proteomes" id="UP000053369"/>
    </source>
</evidence>
<reference evidence="1 2" key="1">
    <citation type="submission" date="2014-04" db="EMBL/GenBank/DDBJ databases">
        <title>Genome evolution of avian class.</title>
        <authorList>
            <person name="Zhang G."/>
            <person name="Li C."/>
        </authorList>
    </citation>
    <scope>NUCLEOTIDE SEQUENCE [LARGE SCALE GENOMIC DNA]</scope>
    <source>
        <strain evidence="1">BGI_N332</strain>
    </source>
</reference>
<evidence type="ECO:0000313" key="1">
    <source>
        <dbReference type="EMBL" id="KFQ39671.1"/>
    </source>
</evidence>
<gene>
    <name evidence="1" type="ORF">N332_04850</name>
</gene>
<accession>A0A091RJB5</accession>